<keyword evidence="4 7" id="KW-0812">Transmembrane</keyword>
<dbReference type="InterPro" id="IPR036259">
    <property type="entry name" value="MFS_trans_sf"/>
</dbReference>
<dbReference type="AlphaFoldDB" id="A0A4R7I3B7"/>
<sequence length="408" mass="43106">MRPARYVMRAAVPERLGSRFRWLMSSVWVSNLGDGVVLAAGPLLVASQTTDPFLVAAATMLQQLPWLLFGLVGGVTADRFDRRRLVVAANLGRAIVLAVLAATIVTDVVNVTVVLTAMFVLGTAETFSDTAGGTLLPMLVDRDDLGIANARLRFGQITLNRLAGPPLGAFLFAGAMAAPFAIDATLLALSAALVWRIGHTPPIPRDEHSTARADIAAGLRFVWAHSAVRVLVITIFAFNITFGATYGIMVLYAAERLGLDEVGYGFLVTTSAVGAVVGTIVYGRLEAWLGRSGIMRVGLIIETGTHLVLALTTVPAVAFSTMFVFGIHEAAWGTTASTIRHRVVPTEFQGRVGAVYAVAVFGSLVVGSALGGVLAGVWGITAPFWFGFAGSAIILAVMWRSFGHLLDA</sequence>
<evidence type="ECO:0000256" key="3">
    <source>
        <dbReference type="ARBA" id="ARBA00022475"/>
    </source>
</evidence>
<evidence type="ECO:0000256" key="2">
    <source>
        <dbReference type="ARBA" id="ARBA00022448"/>
    </source>
</evidence>
<protein>
    <submittedName>
        <fullName evidence="9">Putative MFS family arabinose efflux permease</fullName>
    </submittedName>
</protein>
<evidence type="ECO:0000313" key="10">
    <source>
        <dbReference type="Proteomes" id="UP000294558"/>
    </source>
</evidence>
<evidence type="ECO:0000256" key="6">
    <source>
        <dbReference type="ARBA" id="ARBA00023136"/>
    </source>
</evidence>
<dbReference type="Proteomes" id="UP000294558">
    <property type="component" value="Unassembled WGS sequence"/>
</dbReference>
<comment type="caution">
    <text evidence="9">The sequence shown here is derived from an EMBL/GenBank/DDBJ whole genome shotgun (WGS) entry which is preliminary data.</text>
</comment>
<dbReference type="CDD" id="cd06173">
    <property type="entry name" value="MFS_MefA_like"/>
    <property type="match status" value="1"/>
</dbReference>
<comment type="subcellular location">
    <subcellularLocation>
        <location evidence="1">Cell membrane</location>
        <topology evidence="1">Multi-pass membrane protein</topology>
    </subcellularLocation>
</comment>
<dbReference type="SUPFAM" id="SSF103473">
    <property type="entry name" value="MFS general substrate transporter"/>
    <property type="match status" value="1"/>
</dbReference>
<keyword evidence="6 7" id="KW-0472">Membrane</keyword>
<dbReference type="PROSITE" id="PS50850">
    <property type="entry name" value="MFS"/>
    <property type="match status" value="1"/>
</dbReference>
<feature type="transmembrane region" description="Helical" evidence="7">
    <location>
        <begin position="20"/>
        <end position="41"/>
    </location>
</feature>
<feature type="transmembrane region" description="Helical" evidence="7">
    <location>
        <begin position="94"/>
        <end position="121"/>
    </location>
</feature>
<organism evidence="9 10">
    <name type="scientific">Ilumatobacter fluminis</name>
    <dbReference type="NCBI Taxonomy" id="467091"/>
    <lineage>
        <taxon>Bacteria</taxon>
        <taxon>Bacillati</taxon>
        <taxon>Actinomycetota</taxon>
        <taxon>Acidimicrobiia</taxon>
        <taxon>Acidimicrobiales</taxon>
        <taxon>Ilumatobacteraceae</taxon>
        <taxon>Ilumatobacter</taxon>
    </lineage>
</organism>
<dbReference type="Gene3D" id="1.20.1250.20">
    <property type="entry name" value="MFS general substrate transporter like domains"/>
    <property type="match status" value="1"/>
</dbReference>
<reference evidence="9 10" key="1">
    <citation type="submission" date="2019-03" db="EMBL/GenBank/DDBJ databases">
        <title>Sequencing the genomes of 1000 actinobacteria strains.</title>
        <authorList>
            <person name="Klenk H.-P."/>
        </authorList>
    </citation>
    <scope>NUCLEOTIDE SEQUENCE [LARGE SCALE GENOMIC DNA]</scope>
    <source>
        <strain evidence="9 10">DSM 18936</strain>
    </source>
</reference>
<evidence type="ECO:0000256" key="5">
    <source>
        <dbReference type="ARBA" id="ARBA00022989"/>
    </source>
</evidence>
<feature type="transmembrane region" description="Helical" evidence="7">
    <location>
        <begin position="306"/>
        <end position="327"/>
    </location>
</feature>
<dbReference type="Pfam" id="PF05977">
    <property type="entry name" value="MFS_3"/>
    <property type="match status" value="1"/>
</dbReference>
<feature type="transmembrane region" description="Helical" evidence="7">
    <location>
        <begin position="384"/>
        <end position="402"/>
    </location>
</feature>
<keyword evidence="5 7" id="KW-1133">Transmembrane helix</keyword>
<accession>A0A4R7I3B7</accession>
<evidence type="ECO:0000259" key="8">
    <source>
        <dbReference type="PROSITE" id="PS50850"/>
    </source>
</evidence>
<keyword evidence="3" id="KW-1003">Cell membrane</keyword>
<dbReference type="PANTHER" id="PTHR23513">
    <property type="entry name" value="INTEGRAL MEMBRANE EFFLUX PROTEIN-RELATED"/>
    <property type="match status" value="1"/>
</dbReference>
<feature type="transmembrane region" description="Helical" evidence="7">
    <location>
        <begin position="53"/>
        <end position="73"/>
    </location>
</feature>
<feature type="transmembrane region" description="Helical" evidence="7">
    <location>
        <begin position="169"/>
        <end position="195"/>
    </location>
</feature>
<evidence type="ECO:0000256" key="1">
    <source>
        <dbReference type="ARBA" id="ARBA00004651"/>
    </source>
</evidence>
<evidence type="ECO:0000256" key="4">
    <source>
        <dbReference type="ARBA" id="ARBA00022692"/>
    </source>
</evidence>
<dbReference type="GO" id="GO:0005886">
    <property type="term" value="C:plasma membrane"/>
    <property type="evidence" value="ECO:0007669"/>
    <property type="project" value="UniProtKB-SubCell"/>
</dbReference>
<feature type="domain" description="Major facilitator superfamily (MFS) profile" evidence="8">
    <location>
        <begin position="227"/>
        <end position="408"/>
    </location>
</feature>
<feature type="transmembrane region" description="Helical" evidence="7">
    <location>
        <begin position="230"/>
        <end position="252"/>
    </location>
</feature>
<keyword evidence="2" id="KW-0813">Transport</keyword>
<feature type="transmembrane region" description="Helical" evidence="7">
    <location>
        <begin position="264"/>
        <end position="285"/>
    </location>
</feature>
<evidence type="ECO:0000256" key="7">
    <source>
        <dbReference type="SAM" id="Phobius"/>
    </source>
</evidence>
<dbReference type="EMBL" id="SOAU01000001">
    <property type="protein sequence ID" value="TDT17734.1"/>
    <property type="molecule type" value="Genomic_DNA"/>
</dbReference>
<dbReference type="InterPro" id="IPR020846">
    <property type="entry name" value="MFS_dom"/>
</dbReference>
<dbReference type="GO" id="GO:0022857">
    <property type="term" value="F:transmembrane transporter activity"/>
    <property type="evidence" value="ECO:0007669"/>
    <property type="project" value="InterPro"/>
</dbReference>
<feature type="transmembrane region" description="Helical" evidence="7">
    <location>
        <begin position="354"/>
        <end position="377"/>
    </location>
</feature>
<keyword evidence="10" id="KW-1185">Reference proteome</keyword>
<evidence type="ECO:0000313" key="9">
    <source>
        <dbReference type="EMBL" id="TDT17734.1"/>
    </source>
</evidence>
<dbReference type="InterPro" id="IPR010290">
    <property type="entry name" value="TM_effector"/>
</dbReference>
<name>A0A4R7I3B7_9ACTN</name>
<dbReference type="PANTHER" id="PTHR23513:SF6">
    <property type="entry name" value="MAJOR FACILITATOR SUPERFAMILY ASSOCIATED DOMAIN-CONTAINING PROTEIN"/>
    <property type="match status" value="1"/>
</dbReference>
<gene>
    <name evidence="9" type="ORF">BDK89_3346</name>
</gene>
<proteinExistence type="predicted"/>